<gene>
    <name evidence="1" type="ORF">SFRICE_038046</name>
</gene>
<name>A0A2H1X1B8_SPOFR</name>
<organism evidence="1">
    <name type="scientific">Spodoptera frugiperda</name>
    <name type="common">Fall armyworm</name>
    <dbReference type="NCBI Taxonomy" id="7108"/>
    <lineage>
        <taxon>Eukaryota</taxon>
        <taxon>Metazoa</taxon>
        <taxon>Ecdysozoa</taxon>
        <taxon>Arthropoda</taxon>
        <taxon>Hexapoda</taxon>
        <taxon>Insecta</taxon>
        <taxon>Pterygota</taxon>
        <taxon>Neoptera</taxon>
        <taxon>Endopterygota</taxon>
        <taxon>Lepidoptera</taxon>
        <taxon>Glossata</taxon>
        <taxon>Ditrysia</taxon>
        <taxon>Noctuoidea</taxon>
        <taxon>Noctuidae</taxon>
        <taxon>Amphipyrinae</taxon>
        <taxon>Spodoptera</taxon>
    </lineage>
</organism>
<evidence type="ECO:0000313" key="1">
    <source>
        <dbReference type="EMBL" id="SOQ59135.1"/>
    </source>
</evidence>
<proteinExistence type="predicted"/>
<protein>
    <submittedName>
        <fullName evidence="1">SFRICE_038046</fullName>
    </submittedName>
</protein>
<dbReference type="EMBL" id="ODYU01012694">
    <property type="protein sequence ID" value="SOQ59135.1"/>
    <property type="molecule type" value="Genomic_DNA"/>
</dbReference>
<dbReference type="AlphaFoldDB" id="A0A2H1X1B8"/>
<reference evidence="1" key="1">
    <citation type="submission" date="2016-07" db="EMBL/GenBank/DDBJ databases">
        <authorList>
            <person name="Bretaudeau A."/>
        </authorList>
    </citation>
    <scope>NUCLEOTIDE SEQUENCE</scope>
    <source>
        <strain evidence="1">Rice</strain>
        <tissue evidence="1">Whole body</tissue>
    </source>
</reference>
<accession>A0A2H1X1B8</accession>
<sequence length="181" mass="20381">MPRWPSGCKCDYRARGLGFDSRVGRSITGLFFSFSKISQWLHGVWKCARYMAIGSPPITSDLQDKFQYMRGEPWRDSAQRGHCGCAAAGGGHHREKGARELHIDGYGDGDDVKVTGLIPESGKVLLGFLQFIEKFSVVSTSRPVYGNRLTPYYMGLITQMVKSAVMCTYAYTFWDKRRDDT</sequence>